<evidence type="ECO:0000313" key="5">
    <source>
        <dbReference type="EMBL" id="KAJ7356510.1"/>
    </source>
</evidence>
<proteinExistence type="inferred from homology"/>
<dbReference type="InterPro" id="IPR019273">
    <property type="entry name" value="Lunapark_Znf"/>
</dbReference>
<feature type="compositionally biased region" description="Pro residues" evidence="3">
    <location>
        <begin position="307"/>
        <end position="317"/>
    </location>
</feature>
<dbReference type="AlphaFoldDB" id="A0AAD7AE40"/>
<evidence type="ECO:0000256" key="1">
    <source>
        <dbReference type="RuleBase" id="RU367073"/>
    </source>
</evidence>
<dbReference type="Pfam" id="PF10058">
    <property type="entry name" value="Zn_ribbon_10"/>
    <property type="match status" value="1"/>
</dbReference>
<protein>
    <recommendedName>
        <fullName evidence="1">Endoplasmic reticulum junction formation protein lunapark</fullName>
    </recommendedName>
</protein>
<dbReference type="EMBL" id="JARIHO010000008">
    <property type="protein sequence ID" value="KAJ7356510.1"/>
    <property type="molecule type" value="Genomic_DNA"/>
</dbReference>
<feature type="coiled-coil region" evidence="2">
    <location>
        <begin position="113"/>
        <end position="140"/>
    </location>
</feature>
<dbReference type="InterPro" id="IPR040115">
    <property type="entry name" value="Lnp"/>
</dbReference>
<keyword evidence="1" id="KW-0863">Zinc-finger</keyword>
<keyword evidence="1" id="KW-1133">Transmembrane helix</keyword>
<feature type="region of interest" description="Disordered" evidence="3">
    <location>
        <begin position="298"/>
        <end position="365"/>
    </location>
</feature>
<feature type="compositionally biased region" description="Basic and acidic residues" evidence="3">
    <location>
        <begin position="141"/>
        <end position="151"/>
    </location>
</feature>
<comment type="function">
    <text evidence="1">Plays a role in determining ER morphology.</text>
</comment>
<keyword evidence="1" id="KW-0256">Endoplasmic reticulum</keyword>
<reference evidence="5" key="1">
    <citation type="submission" date="2023-03" db="EMBL/GenBank/DDBJ databases">
        <title>Massive genome expansion in bonnet fungi (Mycena s.s.) driven by repeated elements and novel gene families across ecological guilds.</title>
        <authorList>
            <consortium name="Lawrence Berkeley National Laboratory"/>
            <person name="Harder C.B."/>
            <person name="Miyauchi S."/>
            <person name="Viragh M."/>
            <person name="Kuo A."/>
            <person name="Thoen E."/>
            <person name="Andreopoulos B."/>
            <person name="Lu D."/>
            <person name="Skrede I."/>
            <person name="Drula E."/>
            <person name="Henrissat B."/>
            <person name="Morin E."/>
            <person name="Kohler A."/>
            <person name="Barry K."/>
            <person name="LaButti K."/>
            <person name="Morin E."/>
            <person name="Salamov A."/>
            <person name="Lipzen A."/>
            <person name="Mereny Z."/>
            <person name="Hegedus B."/>
            <person name="Baldrian P."/>
            <person name="Stursova M."/>
            <person name="Weitz H."/>
            <person name="Taylor A."/>
            <person name="Grigoriev I.V."/>
            <person name="Nagy L.G."/>
            <person name="Martin F."/>
            <person name="Kauserud H."/>
        </authorList>
    </citation>
    <scope>NUCLEOTIDE SEQUENCE</scope>
    <source>
        <strain evidence="5">CBHHK002</strain>
    </source>
</reference>
<dbReference type="Proteomes" id="UP001218218">
    <property type="component" value="Unassembled WGS sequence"/>
</dbReference>
<dbReference type="GO" id="GO:0071788">
    <property type="term" value="P:endoplasmic reticulum tubular network maintenance"/>
    <property type="evidence" value="ECO:0007669"/>
    <property type="project" value="UniProtKB-UniRule"/>
</dbReference>
<dbReference type="GO" id="GO:0008270">
    <property type="term" value="F:zinc ion binding"/>
    <property type="evidence" value="ECO:0007669"/>
    <property type="project" value="UniProtKB-KW"/>
</dbReference>
<evidence type="ECO:0000259" key="4">
    <source>
        <dbReference type="Pfam" id="PF10058"/>
    </source>
</evidence>
<comment type="subcellular location">
    <subcellularLocation>
        <location evidence="1">Endoplasmic reticulum membrane</location>
        <topology evidence="1">Multi-pass membrane protein</topology>
    </subcellularLocation>
</comment>
<name>A0AAD7AE40_9AGAR</name>
<keyword evidence="2" id="KW-0175">Coiled coil</keyword>
<dbReference type="PANTHER" id="PTHR22166">
    <property type="entry name" value="ENDOPLASMIC RETICULUM JUNCTION FORMATION PROTEIN LUNAPARK"/>
    <property type="match status" value="1"/>
</dbReference>
<feature type="transmembrane region" description="Helical" evidence="1">
    <location>
        <begin position="44"/>
        <end position="64"/>
    </location>
</feature>
<evidence type="ECO:0000313" key="6">
    <source>
        <dbReference type="Proteomes" id="UP001218218"/>
    </source>
</evidence>
<evidence type="ECO:0000256" key="2">
    <source>
        <dbReference type="SAM" id="Coils"/>
    </source>
</evidence>
<feature type="region of interest" description="Disordered" evidence="3">
    <location>
        <begin position="141"/>
        <end position="224"/>
    </location>
</feature>
<dbReference type="PANTHER" id="PTHR22166:SF12">
    <property type="entry name" value="ENDOPLASMIC RETICULUM JUNCTION FORMATION PROTEIN LUNAPARK"/>
    <property type="match status" value="1"/>
</dbReference>
<keyword evidence="6" id="KW-1185">Reference proteome</keyword>
<dbReference type="GO" id="GO:0098826">
    <property type="term" value="C:endoplasmic reticulum tubular network membrane"/>
    <property type="evidence" value="ECO:0007669"/>
    <property type="project" value="UniProtKB-UniRule"/>
</dbReference>
<comment type="similarity">
    <text evidence="1">Belongs to the lunapark family.</text>
</comment>
<sequence length="365" mass="39212">MSFIWRLFRSEKPPDDETVLASLARDIQRRQTLLADIRARERTATALATLYTLAGWIAYVGFWYFGFVSGGGARTRGVERALRALPVFIGPILILFIRRIVQIWYARKGNAEEKTLQTLLKAQRAKVEEIKKKTNFYETRDLLSRYERGDSPSDSSPSPSSNSKPNANGAGPGSISSPNTPQRAGPGTPGRAGGPRPSAIGVPGAGAGGGPQQPPPPPQPHRRGWFDAFADVLVGPDDTPQIDKEKQKFALICAKCFSHNGLVPEVVWADAQYTCPKCGHFNPSARNLGLLASNVVSPSSRNLAPGPGLPPPSPLPVSPLSTMSFAPPPPTPSKSTPSAVRQRSALARGGSDDEEDDGQEMEVDS</sequence>
<feature type="compositionally biased region" description="Low complexity" evidence="3">
    <location>
        <begin position="152"/>
        <end position="166"/>
    </location>
</feature>
<organism evidence="5 6">
    <name type="scientific">Mycena albidolilacea</name>
    <dbReference type="NCBI Taxonomy" id="1033008"/>
    <lineage>
        <taxon>Eukaryota</taxon>
        <taxon>Fungi</taxon>
        <taxon>Dikarya</taxon>
        <taxon>Basidiomycota</taxon>
        <taxon>Agaricomycotina</taxon>
        <taxon>Agaricomycetes</taxon>
        <taxon>Agaricomycetidae</taxon>
        <taxon>Agaricales</taxon>
        <taxon>Marasmiineae</taxon>
        <taxon>Mycenaceae</taxon>
        <taxon>Mycena</taxon>
    </lineage>
</organism>
<comment type="caution">
    <text evidence="5">The sequence shown here is derived from an EMBL/GenBank/DDBJ whole genome shotgun (WGS) entry which is preliminary data.</text>
</comment>
<feature type="domain" description="Lunapark zinc ribbon" evidence="4">
    <location>
        <begin position="225"/>
        <end position="282"/>
    </location>
</feature>
<comment type="domain">
    <text evidence="1">The C4-type zinc finger motif is necessary both for its ER three-way tubular junction localization and formation.</text>
</comment>
<keyword evidence="1" id="KW-0472">Membrane</keyword>
<keyword evidence="1" id="KW-0862">Zinc</keyword>
<keyword evidence="1" id="KW-0812">Transmembrane</keyword>
<feature type="transmembrane region" description="Helical" evidence="1">
    <location>
        <begin position="84"/>
        <end position="101"/>
    </location>
</feature>
<gene>
    <name evidence="5" type="ORF">DFH08DRAFT_849256</name>
</gene>
<dbReference type="GO" id="GO:1903373">
    <property type="term" value="P:positive regulation of endoplasmic reticulum tubular network organization"/>
    <property type="evidence" value="ECO:0007669"/>
    <property type="project" value="UniProtKB-UniRule"/>
</dbReference>
<evidence type="ECO:0000256" key="3">
    <source>
        <dbReference type="SAM" id="MobiDB-lite"/>
    </source>
</evidence>
<keyword evidence="1" id="KW-0479">Metal-binding</keyword>
<feature type="compositionally biased region" description="Acidic residues" evidence="3">
    <location>
        <begin position="352"/>
        <end position="365"/>
    </location>
</feature>
<accession>A0AAD7AE40</accession>